<gene>
    <name evidence="8" type="ORF">THAOC_28545</name>
</gene>
<dbReference type="AlphaFoldDB" id="K0RTL8"/>
<keyword evidence="3" id="KW-0812">Transmembrane</keyword>
<dbReference type="GO" id="GO:0016020">
    <property type="term" value="C:membrane"/>
    <property type="evidence" value="ECO:0007669"/>
    <property type="project" value="UniProtKB-SubCell"/>
</dbReference>
<dbReference type="Pfam" id="PF04884">
    <property type="entry name" value="UVB_sens_prot"/>
    <property type="match status" value="1"/>
</dbReference>
<evidence type="ECO:0000313" key="8">
    <source>
        <dbReference type="EMBL" id="EJK52211.1"/>
    </source>
</evidence>
<dbReference type="PANTHER" id="PTHR12770:SF31">
    <property type="entry name" value="RUS FAMILY MEMBER 1"/>
    <property type="match status" value="1"/>
</dbReference>
<reference evidence="8 9" key="1">
    <citation type="journal article" date="2012" name="Genome Biol.">
        <title>Genome and low-iron response of an oceanic diatom adapted to chronic iron limitation.</title>
        <authorList>
            <person name="Lommer M."/>
            <person name="Specht M."/>
            <person name="Roy A.S."/>
            <person name="Kraemer L."/>
            <person name="Andreson R."/>
            <person name="Gutowska M.A."/>
            <person name="Wolf J."/>
            <person name="Bergner S.V."/>
            <person name="Schilhabel M.B."/>
            <person name="Klostermeier U.C."/>
            <person name="Beiko R.G."/>
            <person name="Rosenstiel P."/>
            <person name="Hippler M."/>
            <person name="Laroche J."/>
        </authorList>
    </citation>
    <scope>NUCLEOTIDE SEQUENCE [LARGE SCALE GENOMIC DNA]</scope>
    <source>
        <strain evidence="8 9">CCMP1005</strain>
    </source>
</reference>
<evidence type="ECO:0000256" key="6">
    <source>
        <dbReference type="SAM" id="SignalP"/>
    </source>
</evidence>
<feature type="chain" id="PRO_5003839452" description="Protein root UVB sensitive/RUS domain-containing protein" evidence="6">
    <location>
        <begin position="20"/>
        <end position="263"/>
    </location>
</feature>
<keyword evidence="4" id="KW-1133">Transmembrane helix</keyword>
<keyword evidence="6" id="KW-0732">Signal</keyword>
<evidence type="ECO:0000256" key="5">
    <source>
        <dbReference type="ARBA" id="ARBA00023136"/>
    </source>
</evidence>
<evidence type="ECO:0000256" key="1">
    <source>
        <dbReference type="ARBA" id="ARBA00004370"/>
    </source>
</evidence>
<comment type="caution">
    <text evidence="8">The sequence shown here is derived from an EMBL/GenBank/DDBJ whole genome shotgun (WGS) entry which is preliminary data.</text>
</comment>
<dbReference type="PANTHER" id="PTHR12770">
    <property type="entry name" value="RUS1 FAMILY PROTEIN C16ORF58"/>
    <property type="match status" value="1"/>
</dbReference>
<feature type="signal peptide" evidence="6">
    <location>
        <begin position="1"/>
        <end position="19"/>
    </location>
</feature>
<evidence type="ECO:0000256" key="4">
    <source>
        <dbReference type="ARBA" id="ARBA00022989"/>
    </source>
</evidence>
<comment type="subcellular location">
    <subcellularLocation>
        <location evidence="1">Membrane</location>
    </subcellularLocation>
</comment>
<name>K0RTL8_THAOC</name>
<evidence type="ECO:0000256" key="2">
    <source>
        <dbReference type="ARBA" id="ARBA00007558"/>
    </source>
</evidence>
<dbReference type="Proteomes" id="UP000266841">
    <property type="component" value="Unassembled WGS sequence"/>
</dbReference>
<keyword evidence="5" id="KW-0472">Membrane</keyword>
<dbReference type="InterPro" id="IPR006968">
    <property type="entry name" value="RUS_fam"/>
</dbReference>
<proteinExistence type="inferred from homology"/>
<evidence type="ECO:0000256" key="3">
    <source>
        <dbReference type="ARBA" id="ARBA00022692"/>
    </source>
</evidence>
<keyword evidence="9" id="KW-1185">Reference proteome</keyword>
<dbReference type="OrthoDB" id="364779at2759"/>
<sequence length="263" mass="28596">MVATTTVAFLWASWGSCHSIVPPQRWRRSAVDVDKNHDYGSILTATEWESLTSTQDDMPGSANKIGVGVAITSFLGAAFLPCPPDTSLTGASRRFGSYKKFLVYDNLQDICTAIRKYIVDLHIFEGLGVGRASATALVATMSFALRDFFGICSSLAFSAVVSRNLARHVKQWKFFSALMLDLGLAMKVTANLKRQWFLPLLCGGSICEAMYGVTTSPCTSIINLHWANTVLGSEDGIAEIISKRRAQRTLNELVGGRTDGLGD</sequence>
<dbReference type="InterPro" id="IPR054549">
    <property type="entry name" value="UVB_sens_RUS_dom"/>
</dbReference>
<accession>K0RTL8</accession>
<feature type="domain" description="Protein root UVB sensitive/RUS" evidence="7">
    <location>
        <begin position="97"/>
        <end position="255"/>
    </location>
</feature>
<organism evidence="8 9">
    <name type="scientific">Thalassiosira oceanica</name>
    <name type="common">Marine diatom</name>
    <dbReference type="NCBI Taxonomy" id="159749"/>
    <lineage>
        <taxon>Eukaryota</taxon>
        <taxon>Sar</taxon>
        <taxon>Stramenopiles</taxon>
        <taxon>Ochrophyta</taxon>
        <taxon>Bacillariophyta</taxon>
        <taxon>Coscinodiscophyceae</taxon>
        <taxon>Thalassiosirophycidae</taxon>
        <taxon>Thalassiosirales</taxon>
        <taxon>Thalassiosiraceae</taxon>
        <taxon>Thalassiosira</taxon>
    </lineage>
</organism>
<dbReference type="EMBL" id="AGNL01040240">
    <property type="protein sequence ID" value="EJK52211.1"/>
    <property type="molecule type" value="Genomic_DNA"/>
</dbReference>
<comment type="similarity">
    <text evidence="2">Belongs to the RUS1 family.</text>
</comment>
<evidence type="ECO:0000313" key="9">
    <source>
        <dbReference type="Proteomes" id="UP000266841"/>
    </source>
</evidence>
<protein>
    <recommendedName>
        <fullName evidence="7">Protein root UVB sensitive/RUS domain-containing protein</fullName>
    </recommendedName>
</protein>
<evidence type="ECO:0000259" key="7">
    <source>
        <dbReference type="Pfam" id="PF04884"/>
    </source>
</evidence>